<evidence type="ECO:0000256" key="9">
    <source>
        <dbReference type="ARBA" id="ARBA00022927"/>
    </source>
</evidence>
<feature type="region of interest" description="Disordered" evidence="21">
    <location>
        <begin position="801"/>
        <end position="827"/>
    </location>
</feature>
<feature type="region of interest" description="Disordered" evidence="21">
    <location>
        <begin position="226"/>
        <end position="247"/>
    </location>
</feature>
<feature type="coiled-coil region" evidence="20">
    <location>
        <begin position="117"/>
        <end position="153"/>
    </location>
</feature>
<feature type="compositionally biased region" description="Basic and acidic residues" evidence="21">
    <location>
        <begin position="761"/>
        <end position="778"/>
    </location>
</feature>
<dbReference type="GO" id="GO:0030130">
    <property type="term" value="C:clathrin coat of trans-Golgi network vesicle"/>
    <property type="evidence" value="ECO:0007669"/>
    <property type="project" value="UniProtKB-ARBA"/>
</dbReference>
<comment type="subunit">
    <text evidence="16">Self-associates. Interacts with GGA1 (via GAE domain). Interacts with GGA2 and GGA3. Interacts with AP1G1 (via GAE domain), a subunit of adapter protein complex AP-1. Interacts with AP1G2 (via GAE domain) a subunit of adapter protein complex AP-1. Component of the aftiphilin/p200/gamma-synergin complex, at least composed of AFTPH/aftiphilin, HEATR5B/p200a and SYNRG/gamma-synergin, which plays a role in the AP1G1/AP-1-mediated trafficking of transferrin from early to recycling endosomes. Within the complex interacts with AFTPH/aftiphilin and HEATR5B/p200a; the interactions are direct. Interacts (via EH domain) with SCAMP1.</text>
</comment>
<dbReference type="PANTHER" id="PTHR15463">
    <property type="entry name" value="AP1 GAMMA SUBUNIT BINDING PROTEIN 1"/>
    <property type="match status" value="1"/>
</dbReference>
<dbReference type="Pfam" id="PF12763">
    <property type="entry name" value="EH"/>
    <property type="match status" value="1"/>
</dbReference>
<dbReference type="SUPFAM" id="SSF47473">
    <property type="entry name" value="EF-hand"/>
    <property type="match status" value="1"/>
</dbReference>
<evidence type="ECO:0000256" key="5">
    <source>
        <dbReference type="ARBA" id="ARBA00022490"/>
    </source>
</evidence>
<feature type="region of interest" description="Disordered" evidence="21">
    <location>
        <begin position="852"/>
        <end position="891"/>
    </location>
</feature>
<keyword evidence="13" id="KW-0472">Membrane</keyword>
<keyword evidence="7" id="KW-0254">Endocytosis</keyword>
<gene>
    <name evidence="23" type="primary">SYNRG</name>
</gene>
<keyword evidence="14" id="KW-0968">Cytoplasmic vesicle</keyword>
<evidence type="ECO:0000256" key="11">
    <source>
        <dbReference type="ARBA" id="ARBA00023034"/>
    </source>
</evidence>
<proteinExistence type="evidence at transcript level"/>
<evidence type="ECO:0000256" key="10">
    <source>
        <dbReference type="ARBA" id="ARBA00022990"/>
    </source>
</evidence>
<feature type="region of interest" description="Disordered" evidence="21">
    <location>
        <begin position="179"/>
        <end position="199"/>
    </location>
</feature>
<feature type="region of interest" description="Disordered" evidence="21">
    <location>
        <begin position="636"/>
        <end position="658"/>
    </location>
</feature>
<dbReference type="Pfam" id="PF25999">
    <property type="entry name" value="SYNRG_C"/>
    <property type="match status" value="1"/>
</dbReference>
<evidence type="ECO:0000256" key="16">
    <source>
        <dbReference type="ARBA" id="ARBA00064325"/>
    </source>
</evidence>
<dbReference type="SMART" id="SM00027">
    <property type="entry name" value="EH"/>
    <property type="match status" value="1"/>
</dbReference>
<evidence type="ECO:0000256" key="14">
    <source>
        <dbReference type="ARBA" id="ARBA00023329"/>
    </source>
</evidence>
<evidence type="ECO:0000256" key="19">
    <source>
        <dbReference type="ARBA" id="ARBA00084050"/>
    </source>
</evidence>
<feature type="region of interest" description="Disordered" evidence="21">
    <location>
        <begin position="917"/>
        <end position="981"/>
    </location>
</feature>
<evidence type="ECO:0000256" key="8">
    <source>
        <dbReference type="ARBA" id="ARBA00022737"/>
    </source>
</evidence>
<feature type="domain" description="EH" evidence="22">
    <location>
        <begin position="295"/>
        <end position="377"/>
    </location>
</feature>
<evidence type="ECO:0000259" key="22">
    <source>
        <dbReference type="PROSITE" id="PS50031"/>
    </source>
</evidence>
<dbReference type="GO" id="GO:0006897">
    <property type="term" value="P:endocytosis"/>
    <property type="evidence" value="ECO:0007669"/>
    <property type="project" value="UniProtKB-KW"/>
</dbReference>
<dbReference type="CDD" id="cd00052">
    <property type="entry name" value="EH"/>
    <property type="match status" value="1"/>
</dbReference>
<protein>
    <recommendedName>
        <fullName evidence="17">Synergin gamma</fullName>
    </recommendedName>
    <alternativeName>
        <fullName evidence="19">AP1 subunit gamma-binding protein 1</fullName>
    </alternativeName>
    <alternativeName>
        <fullName evidence="18">Gamma-synergin</fullName>
    </alternativeName>
</protein>
<keyword evidence="4" id="KW-0813">Transport</keyword>
<evidence type="ECO:0000256" key="20">
    <source>
        <dbReference type="SAM" id="Coils"/>
    </source>
</evidence>
<sequence length="1257" mass="134055">MALRPGAGSGGGGAAGAGAGAAGGGSFMFPVAGGIRPPQAGLMPMQQQGFPMVSVMQPNMQGIMGMNYSSQMSQGPIAMQAGIPMGPMPAAGMPYLGQAPFLGMRPPGPQYTPDMQKQFAEEQQKRFEQQQKLLEEERKRRQFEEQKQKLRLLSSVKPKTGEKSRDDALEAIKGNLDGFSRDAKMHPTPASHPKKPGPSLEEKFLVSCDISTSGQEQIKLNTSEVGHKALGPGSSKSHPSVTASNGGAVDGCVSGTTTAEAEKTSDQNLSIEESGVGVFPSQDPAQPRMPPWIYNESLVPDAYKKILETTVTPTGIDTAKLYPILMSSGLPRETLGQIWALANRTTPGKLTKEELYTVLAMIAVTQRGVPAMSPDALNQFPAAPIPTLSGFSVTLPAPVSQPTVIPSGPAGSMPLSLGQPVMGINLVGPVGGAAAQASSGFIPTFPANQVVKPEEDDFQDFQDASKSGSLDDSFSDFQELPASSKASNSQHGNSAPSLLMPLPGTKTLPSMDKYAVFKGIAADKSSENTVPPGDPGDKYSAFRELEQTAENKPLGESFAEFRSAGTDDGFTDFKTADSVSPLEPPTKDKTFPPSFPSGTTQQKQQTQVKNPLNLADLDMFSSVNCSSEKPLSFSAAFSTSKSVSTPQSTGSAAATTALASTKTSSLADEFGEFNLFGEYSGLPPVGEQDDFADFMAFSNSSISSEQKPDDKYDALKEEASPVPLTSNMGSTVKGGQNLTAVSTKYDVFRQLSLEGSGLGVEDLKDNTPSGKSDDDFADFHSSKFSSINSDKSLGEKAVAFRHTKEDSASVKSLDLPSIGGSSVGKEDSEDALSVQFDMKLADVGGDLKHVMSDSSLDLPTVSGQHPPAAAGSGSPSATSILQKKETSFGSSENITMTSLSKVTTFASEDALPETTFPAFASFKDMIPQTSEQKEYESRDYKDFTRQDLPTAERSPEATCPSPASSGASQETPNECSDDFGEFQSEKPKISKFDFLVATSQSKMKSSEEMIKSELATFDLSVQGSHKRSLSLGDKEISRSSPSPALEQPFRDRSNTLNEKPALPVIRDKYKDLTGEVEENERYAYEWQRCLGSALNVIKKANDTLNGISSSSVCTEVIQSAQGMEYLLGVVEVYRVTKRVELGIKATAVCSEKLQQLLKDIDKVWNNLIGFMSLATLTPDENSLDFSSCMLRPGIKNAQELACGVCLLNVDSRSRAFNSETDSFKLAYGGHQYHASCANFWINCVEPKPPGLVLPDLL</sequence>
<keyword evidence="8" id="KW-0677">Repeat</keyword>
<keyword evidence="6" id="KW-0597">Phosphoprotein</keyword>
<dbReference type="InterPro" id="IPR059024">
    <property type="entry name" value="SYNRG_C"/>
</dbReference>
<dbReference type="AlphaFoldDB" id="H9FPG4"/>
<evidence type="ECO:0000256" key="18">
    <source>
        <dbReference type="ARBA" id="ARBA00079233"/>
    </source>
</evidence>
<keyword evidence="11" id="KW-0333">Golgi apparatus</keyword>
<dbReference type="GO" id="GO:0048471">
    <property type="term" value="C:perinuclear region of cytoplasm"/>
    <property type="evidence" value="ECO:0007669"/>
    <property type="project" value="UniProtKB-SubCell"/>
</dbReference>
<feature type="compositionally biased region" description="Polar residues" evidence="21">
    <location>
        <begin position="234"/>
        <end position="245"/>
    </location>
</feature>
<name>H9FPG4_MACMU</name>
<feature type="region of interest" description="Disordered" evidence="21">
    <location>
        <begin position="565"/>
        <end position="607"/>
    </location>
</feature>
<dbReference type="InterPro" id="IPR011992">
    <property type="entry name" value="EF-hand-dom_pair"/>
</dbReference>
<keyword evidence="12 20" id="KW-0175">Coiled coil</keyword>
<dbReference type="InterPro" id="IPR000261">
    <property type="entry name" value="EH_dom"/>
</dbReference>
<feature type="compositionally biased region" description="Polar residues" evidence="21">
    <location>
        <begin position="462"/>
        <end position="476"/>
    </location>
</feature>
<comment type="function">
    <text evidence="15">Plays a role in endocytosis and/or membrane trafficking at the trans-Golgi network (TGN). May act by linking the adapter protein complex AP-1 to other proteins. Component of clathrin-coated vesicles. Component of the aftiphilin/p200/gamma-synergin complex, which plays roles in AP1G1/AP-1-mediated protein trafficking including the trafficking of transferrin from early to recycling endosomes, and the membrane trafficking of furin and the lysosomal enzyme cathepsin D between the trans-Golgi network (TGN) and endosomes.</text>
</comment>
<feature type="compositionally biased region" description="Basic and acidic residues" evidence="21">
    <location>
        <begin position="931"/>
        <end position="945"/>
    </location>
</feature>
<evidence type="ECO:0000256" key="17">
    <source>
        <dbReference type="ARBA" id="ARBA00072950"/>
    </source>
</evidence>
<dbReference type="GO" id="GO:0015031">
    <property type="term" value="P:protein transport"/>
    <property type="evidence" value="ECO:0007669"/>
    <property type="project" value="UniProtKB-KW"/>
</dbReference>
<evidence type="ECO:0000313" key="23">
    <source>
        <dbReference type="EMBL" id="AFE76523.1"/>
    </source>
</evidence>
<dbReference type="FunFam" id="1.10.238.10:FF:000075">
    <property type="entry name" value="synergin gamma isoform X2"/>
    <property type="match status" value="1"/>
</dbReference>
<keyword evidence="9" id="KW-0653">Protein transport</keyword>
<evidence type="ECO:0000256" key="21">
    <source>
        <dbReference type="SAM" id="MobiDB-lite"/>
    </source>
</evidence>
<feature type="compositionally biased region" description="Polar residues" evidence="21">
    <location>
        <begin position="961"/>
        <end position="974"/>
    </location>
</feature>
<feature type="compositionally biased region" description="Polar residues" evidence="21">
    <location>
        <begin position="484"/>
        <end position="496"/>
    </location>
</feature>
<evidence type="ECO:0000256" key="3">
    <source>
        <dbReference type="ARBA" id="ARBA00004556"/>
    </source>
</evidence>
<keyword evidence="10" id="KW-0007">Acetylation</keyword>
<accession>H9FPG4</accession>
<evidence type="ECO:0000256" key="15">
    <source>
        <dbReference type="ARBA" id="ARBA00056089"/>
    </source>
</evidence>
<keyword evidence="5" id="KW-0963">Cytoplasm</keyword>
<evidence type="ECO:0000256" key="1">
    <source>
        <dbReference type="ARBA" id="ARBA00004132"/>
    </source>
</evidence>
<feature type="region of interest" description="Disordered" evidence="21">
    <location>
        <begin position="1028"/>
        <end position="1057"/>
    </location>
</feature>
<evidence type="ECO:0000256" key="2">
    <source>
        <dbReference type="ARBA" id="ARBA00004150"/>
    </source>
</evidence>
<feature type="compositionally biased region" description="Low complexity" evidence="21">
    <location>
        <begin position="644"/>
        <end position="658"/>
    </location>
</feature>
<dbReference type="PROSITE" id="PS50031">
    <property type="entry name" value="EH"/>
    <property type="match status" value="1"/>
</dbReference>
<evidence type="ECO:0000256" key="12">
    <source>
        <dbReference type="ARBA" id="ARBA00023054"/>
    </source>
</evidence>
<comment type="subcellular location">
    <subcellularLocation>
        <location evidence="3">Cytoplasm</location>
        <location evidence="3">Perinuclear region</location>
    </subcellularLocation>
    <subcellularLocation>
        <location evidence="1">Cytoplasmic vesicle</location>
        <location evidence="1">Clathrin-coated vesicle</location>
    </subcellularLocation>
    <subcellularLocation>
        <location evidence="2">Golgi apparatus</location>
        <location evidence="2">trans-Golgi network membrane</location>
        <topology evidence="2">Peripheral membrane protein</topology>
    </subcellularLocation>
</comment>
<evidence type="ECO:0000256" key="7">
    <source>
        <dbReference type="ARBA" id="ARBA00022583"/>
    </source>
</evidence>
<feature type="region of interest" description="Disordered" evidence="21">
    <location>
        <begin position="460"/>
        <end position="504"/>
    </location>
</feature>
<organism evidence="23">
    <name type="scientific">Macaca mulatta</name>
    <name type="common">Rhesus macaque</name>
    <dbReference type="NCBI Taxonomy" id="9544"/>
    <lineage>
        <taxon>Eukaryota</taxon>
        <taxon>Metazoa</taxon>
        <taxon>Chordata</taxon>
        <taxon>Craniata</taxon>
        <taxon>Vertebrata</taxon>
        <taxon>Euteleostomi</taxon>
        <taxon>Mammalia</taxon>
        <taxon>Eutheria</taxon>
        <taxon>Euarchontoglires</taxon>
        <taxon>Primates</taxon>
        <taxon>Haplorrhini</taxon>
        <taxon>Catarrhini</taxon>
        <taxon>Cercopithecidae</taxon>
        <taxon>Cercopithecinae</taxon>
        <taxon>Macaca</taxon>
    </lineage>
</organism>
<dbReference type="EMBL" id="JU332768">
    <property type="protein sequence ID" value="AFE76523.1"/>
    <property type="molecule type" value="mRNA"/>
</dbReference>
<evidence type="ECO:0000256" key="4">
    <source>
        <dbReference type="ARBA" id="ARBA00022448"/>
    </source>
</evidence>
<feature type="region of interest" description="Disordered" evidence="21">
    <location>
        <begin position="758"/>
        <end position="778"/>
    </location>
</feature>
<dbReference type="Gene3D" id="1.10.238.10">
    <property type="entry name" value="EF-hand"/>
    <property type="match status" value="1"/>
</dbReference>
<evidence type="ECO:0000256" key="6">
    <source>
        <dbReference type="ARBA" id="ARBA00022553"/>
    </source>
</evidence>
<evidence type="ECO:0000256" key="13">
    <source>
        <dbReference type="ARBA" id="ARBA00023136"/>
    </source>
</evidence>
<dbReference type="PANTHER" id="PTHR15463:SF2">
    <property type="entry name" value="SYNERGIN GAMMA"/>
    <property type="match status" value="1"/>
</dbReference>
<feature type="compositionally biased region" description="Polar residues" evidence="21">
    <location>
        <begin position="852"/>
        <end position="863"/>
    </location>
</feature>
<reference evidence="23" key="1">
    <citation type="journal article" date="2014" name="Biol. Direct">
        <title>A new rhesus macaque assembly and annotation for next-generation sequencing analyses.</title>
        <authorList>
            <person name="Zimin A.V."/>
            <person name="Cornish A.S."/>
            <person name="Maudhoo M.D."/>
            <person name="Gibbs R.M."/>
            <person name="Zhang X."/>
            <person name="Pandey S."/>
            <person name="Meehan D.T."/>
            <person name="Wipfler K."/>
            <person name="Bosinger S.E."/>
            <person name="Johnson Z.P."/>
            <person name="Tharp G.K."/>
            <person name="Marcais G."/>
            <person name="Roberts M."/>
            <person name="Ferguson B."/>
            <person name="Fox H.S."/>
            <person name="Treangen T."/>
            <person name="Salzberg S.L."/>
            <person name="Yorke J.A."/>
            <person name="Norgren R.B.Jr."/>
        </authorList>
    </citation>
    <scope>NUCLEOTIDE SEQUENCE</scope>
    <source>
        <tissue evidence="23">Caudate</tissue>
    </source>
</reference>
<dbReference type="InterPro" id="IPR039656">
    <property type="entry name" value="SYNRG"/>
</dbReference>
<feature type="compositionally biased region" description="Low complexity" evidence="21">
    <location>
        <begin position="866"/>
        <end position="877"/>
    </location>
</feature>